<evidence type="ECO:0000313" key="2">
    <source>
        <dbReference type="Proteomes" id="UP000824115"/>
    </source>
</evidence>
<name>A0A9D2K955_9BACT</name>
<gene>
    <name evidence="1" type="ORF">IAC04_06630</name>
</gene>
<organism evidence="1 2">
    <name type="scientific">Candidatus Coprenecus stercoravium</name>
    <dbReference type="NCBI Taxonomy" id="2840735"/>
    <lineage>
        <taxon>Bacteria</taxon>
        <taxon>Pseudomonadati</taxon>
        <taxon>Bacteroidota</taxon>
        <taxon>Bacteroidia</taxon>
        <taxon>Bacteroidales</taxon>
        <taxon>Rikenellaceae</taxon>
        <taxon>Rikenellaceae incertae sedis</taxon>
        <taxon>Candidatus Coprenecus</taxon>
    </lineage>
</organism>
<dbReference type="Proteomes" id="UP000824115">
    <property type="component" value="Unassembled WGS sequence"/>
</dbReference>
<dbReference type="Gene3D" id="3.40.30.10">
    <property type="entry name" value="Glutaredoxin"/>
    <property type="match status" value="1"/>
</dbReference>
<dbReference type="InterPro" id="IPR036249">
    <property type="entry name" value="Thioredoxin-like_sf"/>
</dbReference>
<sequence length="95" mass="10564">MIVKICIGSSCHLKGSYDVVQGMRDMLKKYDVEDLVELQASFCFGQCADGVVMRAEEALDGSEDVFVRGVNKDNVEQKFLTEVYPKLGLPAPEMQ</sequence>
<dbReference type="SUPFAM" id="SSF52833">
    <property type="entry name" value="Thioredoxin-like"/>
    <property type="match status" value="1"/>
</dbReference>
<comment type="caution">
    <text evidence="1">The sequence shown here is derived from an EMBL/GenBank/DDBJ whole genome shotgun (WGS) entry which is preliminary data.</text>
</comment>
<protein>
    <submittedName>
        <fullName evidence="1">(2Fe-2S) ferredoxin domain-containing protein</fullName>
    </submittedName>
</protein>
<dbReference type="CDD" id="cd02980">
    <property type="entry name" value="TRX_Fd_family"/>
    <property type="match status" value="1"/>
</dbReference>
<reference evidence="1" key="2">
    <citation type="submission" date="2021-04" db="EMBL/GenBank/DDBJ databases">
        <authorList>
            <person name="Gilroy R."/>
        </authorList>
    </citation>
    <scope>NUCLEOTIDE SEQUENCE</scope>
    <source>
        <strain evidence="1">Gambia16-554</strain>
    </source>
</reference>
<evidence type="ECO:0000313" key="1">
    <source>
        <dbReference type="EMBL" id="HIZ86148.1"/>
    </source>
</evidence>
<accession>A0A9D2K955</accession>
<dbReference type="AlphaFoldDB" id="A0A9D2K955"/>
<reference evidence="1" key="1">
    <citation type="journal article" date="2021" name="PeerJ">
        <title>Extensive microbial diversity within the chicken gut microbiome revealed by metagenomics and culture.</title>
        <authorList>
            <person name="Gilroy R."/>
            <person name="Ravi A."/>
            <person name="Getino M."/>
            <person name="Pursley I."/>
            <person name="Horton D.L."/>
            <person name="Alikhan N.F."/>
            <person name="Baker D."/>
            <person name="Gharbi K."/>
            <person name="Hall N."/>
            <person name="Watson M."/>
            <person name="Adriaenssens E.M."/>
            <person name="Foster-Nyarko E."/>
            <person name="Jarju S."/>
            <person name="Secka A."/>
            <person name="Antonio M."/>
            <person name="Oren A."/>
            <person name="Chaudhuri R.R."/>
            <person name="La Ragione R."/>
            <person name="Hildebrand F."/>
            <person name="Pallen M.J."/>
        </authorList>
    </citation>
    <scope>NUCLEOTIDE SEQUENCE</scope>
    <source>
        <strain evidence="1">Gambia16-554</strain>
    </source>
</reference>
<proteinExistence type="predicted"/>
<dbReference type="EMBL" id="DXAW01000113">
    <property type="protein sequence ID" value="HIZ86148.1"/>
    <property type="molecule type" value="Genomic_DNA"/>
</dbReference>